<dbReference type="AlphaFoldDB" id="A0A1G7PZS2"/>
<evidence type="ECO:0000313" key="6">
    <source>
        <dbReference type="EMBL" id="SDF90860.1"/>
    </source>
</evidence>
<reference evidence="6 7" key="1">
    <citation type="submission" date="2016-10" db="EMBL/GenBank/DDBJ databases">
        <authorList>
            <person name="de Groot N.N."/>
        </authorList>
    </citation>
    <scope>NUCLEOTIDE SEQUENCE [LARGE SCALE GENOMIC DNA]</scope>
    <source>
        <strain evidence="6 7">DSM 28129</strain>
    </source>
</reference>
<protein>
    <submittedName>
        <fullName evidence="6">NitT/TauT family transport system substrate-binding protein</fullName>
    </submittedName>
</protein>
<name>A0A1G7PZS2_9BACL</name>
<comment type="similarity">
    <text evidence="2">Belongs to the bacterial solute-binding protein SsuA/TauA family.</text>
</comment>
<proteinExistence type="inferred from homology"/>
<feature type="transmembrane region" description="Helical" evidence="4">
    <location>
        <begin position="12"/>
        <end position="30"/>
    </location>
</feature>
<evidence type="ECO:0000256" key="1">
    <source>
        <dbReference type="ARBA" id="ARBA00004418"/>
    </source>
</evidence>
<evidence type="ECO:0000256" key="3">
    <source>
        <dbReference type="ARBA" id="ARBA00022729"/>
    </source>
</evidence>
<keyword evidence="4" id="KW-0472">Membrane</keyword>
<dbReference type="Proteomes" id="UP000198972">
    <property type="component" value="Unassembled WGS sequence"/>
</dbReference>
<accession>A0A1G7PZS2</accession>
<feature type="domain" description="SsuA/THI5-like" evidence="5">
    <location>
        <begin position="74"/>
        <end position="278"/>
    </location>
</feature>
<sequence>MRWNFIFSNNKSVVSIVVIMILVVALSVLSGCGNNGASGNGQNQVSASEGHKKSEKETIKLNLADISSNPVFRVAASKGIFAKHGIEAELVTFATPAEGINALFIKQVDIAWGADFPILNAVSKGEYSIVASTGDATDKEAADWKLFVRDDIQSAEDLKGKKLSFLRGTFLPYLWDEYLGEHGVEVADTELIGQGALDEAYVAIKKGEIDAVWTFGAVMREKFSAIEGVHQLTDMSQTKVRLGSDIVVPNDLIKNHPDTVTQFLQAVEESAAYIKENHNEVADLLYKEVKQPKEATLKDLEVNNWEIGFTQRSIESLKSQKQYMVDNGIIQQDFELTEKINLDFLRKVVPDRITYQP</sequence>
<evidence type="ECO:0000256" key="4">
    <source>
        <dbReference type="SAM" id="Phobius"/>
    </source>
</evidence>
<organism evidence="6 7">
    <name type="scientific">Fontibacillus panacisegetis</name>
    <dbReference type="NCBI Taxonomy" id="670482"/>
    <lineage>
        <taxon>Bacteria</taxon>
        <taxon>Bacillati</taxon>
        <taxon>Bacillota</taxon>
        <taxon>Bacilli</taxon>
        <taxon>Bacillales</taxon>
        <taxon>Paenibacillaceae</taxon>
        <taxon>Fontibacillus</taxon>
    </lineage>
</organism>
<dbReference type="Gene3D" id="3.40.190.10">
    <property type="entry name" value="Periplasmic binding protein-like II"/>
    <property type="match status" value="2"/>
</dbReference>
<dbReference type="PANTHER" id="PTHR30024">
    <property type="entry name" value="ALIPHATIC SULFONATES-BINDING PROTEIN-RELATED"/>
    <property type="match status" value="1"/>
</dbReference>
<comment type="subcellular location">
    <subcellularLocation>
        <location evidence="1">Periplasm</location>
    </subcellularLocation>
</comment>
<dbReference type="EMBL" id="FNBG01000020">
    <property type="protein sequence ID" value="SDF90860.1"/>
    <property type="molecule type" value="Genomic_DNA"/>
</dbReference>
<keyword evidence="3" id="KW-0732">Signal</keyword>
<dbReference type="STRING" id="670482.SAMN04488542_12026"/>
<dbReference type="RefSeq" id="WP_091232809.1">
    <property type="nucleotide sequence ID" value="NZ_FNBG01000020.1"/>
</dbReference>
<gene>
    <name evidence="6" type="ORF">SAMN04488542_12026</name>
</gene>
<dbReference type="SUPFAM" id="SSF53850">
    <property type="entry name" value="Periplasmic binding protein-like II"/>
    <property type="match status" value="1"/>
</dbReference>
<dbReference type="GO" id="GO:0042597">
    <property type="term" value="C:periplasmic space"/>
    <property type="evidence" value="ECO:0007669"/>
    <property type="project" value="UniProtKB-SubCell"/>
</dbReference>
<dbReference type="InterPro" id="IPR015168">
    <property type="entry name" value="SsuA/THI5"/>
</dbReference>
<keyword evidence="7" id="KW-1185">Reference proteome</keyword>
<dbReference type="PROSITE" id="PS51257">
    <property type="entry name" value="PROKAR_LIPOPROTEIN"/>
    <property type="match status" value="1"/>
</dbReference>
<dbReference type="OrthoDB" id="9815602at2"/>
<dbReference type="PANTHER" id="PTHR30024:SF47">
    <property type="entry name" value="TAURINE-BINDING PERIPLASMIC PROTEIN"/>
    <property type="match status" value="1"/>
</dbReference>
<dbReference type="Pfam" id="PF09084">
    <property type="entry name" value="NMT1"/>
    <property type="match status" value="1"/>
</dbReference>
<evidence type="ECO:0000256" key="2">
    <source>
        <dbReference type="ARBA" id="ARBA00010742"/>
    </source>
</evidence>
<keyword evidence="4" id="KW-0812">Transmembrane</keyword>
<evidence type="ECO:0000313" key="7">
    <source>
        <dbReference type="Proteomes" id="UP000198972"/>
    </source>
</evidence>
<evidence type="ECO:0000259" key="5">
    <source>
        <dbReference type="Pfam" id="PF09084"/>
    </source>
</evidence>
<keyword evidence="4" id="KW-1133">Transmembrane helix</keyword>